<dbReference type="Pfam" id="PF02613">
    <property type="entry name" value="Nitrate_red_del"/>
    <property type="match status" value="1"/>
</dbReference>
<dbReference type="AlphaFoldDB" id="A0A3N0B9E4"/>
<name>A0A3N0B9E4_9ACTN</name>
<dbReference type="Gene3D" id="1.10.3480.10">
    <property type="entry name" value="TorD-like"/>
    <property type="match status" value="1"/>
</dbReference>
<dbReference type="PANTHER" id="PTHR34227">
    <property type="entry name" value="CHAPERONE PROTEIN YCDY"/>
    <property type="match status" value="1"/>
</dbReference>
<evidence type="ECO:0000313" key="3">
    <source>
        <dbReference type="Proteomes" id="UP000278632"/>
    </source>
</evidence>
<dbReference type="SUPFAM" id="SSF89155">
    <property type="entry name" value="TorD-like"/>
    <property type="match status" value="1"/>
</dbReference>
<reference evidence="3" key="1">
    <citation type="submission" date="2018-05" db="EMBL/GenBank/DDBJ databases">
        <title>Genome Sequencing of selected type strains of the family Eggerthellaceae.</title>
        <authorList>
            <person name="Danylec N."/>
            <person name="Stoll D.A."/>
            <person name="Doetsch A."/>
            <person name="Huch M."/>
        </authorList>
    </citation>
    <scope>NUCLEOTIDE SEQUENCE [LARGE SCALE GENOMIC DNA]</scope>
    <source>
        <strain evidence="3">DSM 16106</strain>
    </source>
</reference>
<dbReference type="OrthoDB" id="13061at2"/>
<dbReference type="InterPro" id="IPR036411">
    <property type="entry name" value="TorD-like_sf"/>
</dbReference>
<dbReference type="EMBL" id="QICD01000012">
    <property type="protein sequence ID" value="RNL43894.1"/>
    <property type="molecule type" value="Genomic_DNA"/>
</dbReference>
<dbReference type="InterPro" id="IPR020945">
    <property type="entry name" value="DMSO/NO3_reduct_chaperone"/>
</dbReference>
<evidence type="ECO:0000256" key="1">
    <source>
        <dbReference type="ARBA" id="ARBA00023186"/>
    </source>
</evidence>
<organism evidence="2 3">
    <name type="scientific">Paraeggerthella hongkongensis</name>
    <dbReference type="NCBI Taxonomy" id="230658"/>
    <lineage>
        <taxon>Bacteria</taxon>
        <taxon>Bacillati</taxon>
        <taxon>Actinomycetota</taxon>
        <taxon>Coriobacteriia</taxon>
        <taxon>Eggerthellales</taxon>
        <taxon>Eggerthellaceae</taxon>
        <taxon>Paraeggerthella</taxon>
    </lineage>
</organism>
<dbReference type="RefSeq" id="WP_123192285.1">
    <property type="nucleotide sequence ID" value="NZ_QICD01000012.1"/>
</dbReference>
<evidence type="ECO:0000313" key="2">
    <source>
        <dbReference type="EMBL" id="RNL43894.1"/>
    </source>
</evidence>
<proteinExistence type="predicted"/>
<comment type="caution">
    <text evidence="2">The sequence shown here is derived from an EMBL/GenBank/DDBJ whole genome shotgun (WGS) entry which is preliminary data.</text>
</comment>
<sequence length="233" mass="25081">MMECAEWSASVLAATSTWRDVWRSRAETFAFLGNSLLRPMTAETSIGLHESFWDAFSQQLGSAFRCHDRAALGVDRLKRYARGASSCRDAAVERVDVEYARLFIGPPKPAAPPWETMYAVRGRVGEAGFGDAAFEMRALLRDAGLAVRGPSNQYPDHLGLELLYLAAACGDMATGQRPAGDGRRLARFASEHPASWAAALREAVEGAAPEGYYLGIVEVAEGACCAFAEGVGV</sequence>
<gene>
    <name evidence="2" type="ORF">DMP08_07375</name>
</gene>
<keyword evidence="1" id="KW-0143">Chaperone</keyword>
<dbReference type="InterPro" id="IPR050289">
    <property type="entry name" value="TorD/DmsD_chaperones"/>
</dbReference>
<keyword evidence="3" id="KW-1185">Reference proteome</keyword>
<accession>A0A3N0B9E4</accession>
<protein>
    <submittedName>
        <fullName evidence="2">Molecular chaperone TorD</fullName>
    </submittedName>
</protein>
<dbReference type="PANTHER" id="PTHR34227:SF13">
    <property type="entry name" value="TAT PROOFREADING CHAPERONE DMSD-RELATED"/>
    <property type="match status" value="1"/>
</dbReference>
<dbReference type="Proteomes" id="UP000278632">
    <property type="component" value="Unassembled WGS sequence"/>
</dbReference>